<dbReference type="InterPro" id="IPR027417">
    <property type="entry name" value="P-loop_NTPase"/>
</dbReference>
<name>A0ABT3TID0_9GAMM</name>
<proteinExistence type="predicted"/>
<comment type="caution">
    <text evidence="1">The sequence shown here is derived from an EMBL/GenBank/DDBJ whole genome shotgun (WGS) entry which is preliminary data.</text>
</comment>
<evidence type="ECO:0000313" key="1">
    <source>
        <dbReference type="EMBL" id="MCX2982029.1"/>
    </source>
</evidence>
<dbReference type="Proteomes" id="UP001143362">
    <property type="component" value="Unassembled WGS sequence"/>
</dbReference>
<gene>
    <name evidence="1" type="ORF">EYC98_14290</name>
</gene>
<dbReference type="EMBL" id="SHNN01000002">
    <property type="protein sequence ID" value="MCX2982029.1"/>
    <property type="molecule type" value="Genomic_DNA"/>
</dbReference>
<accession>A0ABT3TID0</accession>
<reference evidence="1" key="1">
    <citation type="submission" date="2019-02" db="EMBL/GenBank/DDBJ databases">
        <authorList>
            <person name="Li S.-H."/>
        </authorList>
    </citation>
    <scope>NUCLEOTIDE SEQUENCE</scope>
    <source>
        <strain evidence="1">IMCC14734</strain>
    </source>
</reference>
<dbReference type="RefSeq" id="WP_279246023.1">
    <property type="nucleotide sequence ID" value="NZ_SHNN01000002.1"/>
</dbReference>
<dbReference type="PANTHER" id="PTHR36451">
    <property type="entry name" value="PAPS-DEPENDENT SULFOTRANSFERASE STF3"/>
    <property type="match status" value="1"/>
</dbReference>
<keyword evidence="2" id="KW-1185">Reference proteome</keyword>
<organism evidence="1 2">
    <name type="scientific">Candidatus Litorirhabdus singularis</name>
    <dbReference type="NCBI Taxonomy" id="2518993"/>
    <lineage>
        <taxon>Bacteria</taxon>
        <taxon>Pseudomonadati</taxon>
        <taxon>Pseudomonadota</taxon>
        <taxon>Gammaproteobacteria</taxon>
        <taxon>Cellvibrionales</taxon>
        <taxon>Halieaceae</taxon>
        <taxon>Candidatus Litorirhabdus</taxon>
    </lineage>
</organism>
<dbReference type="InterPro" id="IPR052736">
    <property type="entry name" value="Stf3_sulfotransferase"/>
</dbReference>
<protein>
    <submittedName>
        <fullName evidence="1">Sulfotransferase</fullName>
    </submittedName>
</protein>
<dbReference type="PANTHER" id="PTHR36451:SF1">
    <property type="entry name" value="OMEGA-HYDROXY-BETA-DIHYDROMENAQUINONE-9 SULFOTRANSFERASE STF3"/>
    <property type="match status" value="1"/>
</dbReference>
<sequence length="411" mass="47032">MQYPSPNQPTAIKLLNRMGRGLSKLGIQRPSLLPTAALILQARRKTGLTDFGDESFIPALEKLAASLEHEANLSQMGRIGVHRLLMENLTLRLNLIEYRKQRPEIAEQKITRPLFVLGLPRTGTTILYELLAQDPAHRAPSTWEVADPIPPAQRQTYHRDPRIAEVEKGVQKLELLAPGFQAIHAMGAELPQECVALLAPHFLSDQFGVTFHIPEYRHWALHQDMTAAYQWHKQFLQHMQVDYMEQRWVLKTPPHLAYLDVLIKQYPDAAIVQTHRAPMEVLPSIASLSCTLHSAFSDDIDPVAIAQGEAEYFSEMLKLGMQQRAALTDEDSRIFDVKFEDMIAAPLKVIEDLYCHFGFEFTDTVRNAMESYLSQRPRDKHGEHRYTPEQFCLTQEKHGSLFADYCRRFDL</sequence>
<dbReference type="Pfam" id="PF13469">
    <property type="entry name" value="Sulfotransfer_3"/>
    <property type="match status" value="1"/>
</dbReference>
<dbReference type="Gene3D" id="3.40.50.300">
    <property type="entry name" value="P-loop containing nucleotide triphosphate hydrolases"/>
    <property type="match status" value="1"/>
</dbReference>
<evidence type="ECO:0000313" key="2">
    <source>
        <dbReference type="Proteomes" id="UP001143362"/>
    </source>
</evidence>
<dbReference type="SUPFAM" id="SSF52540">
    <property type="entry name" value="P-loop containing nucleoside triphosphate hydrolases"/>
    <property type="match status" value="1"/>
</dbReference>